<dbReference type="InterPro" id="IPR000182">
    <property type="entry name" value="GNAT_dom"/>
</dbReference>
<dbReference type="InterPro" id="IPR006464">
    <property type="entry name" value="AcTrfase_RimI/Ard1"/>
</dbReference>
<sequence>MTTILAIDTSTNRTSVAIVDGEKILFSEFHDDPLAHGEVLPKLVARALAVESKIDLVAVGMGPGPFTGLRVGIVFAQSFALARGIEWKGAASLDVIAAAISQPEFIATIDARRKEVFWAKYVKGARQGEIEVISPLSLPTDIPIHNNLTPDPVLLAKLALTSENVAEAIYVRRPDAHPAPKGITFRPMTAMDLVTVHALEKASYADDPWSLAQFKEELAGKDRMYLVAEKDKKVIGFAGVMHRGDTCDVLTLTVDNNLRRQGIGREMLRRLIDWSRNKKVPAMMLEVRAGNDEATPLYTSFGFVAISKRPNYYGPGVTAIVMRKELTK</sequence>
<evidence type="ECO:0000256" key="1">
    <source>
        <dbReference type="ARBA" id="ARBA00022679"/>
    </source>
</evidence>
<organism evidence="4">
    <name type="scientific">freshwater metagenome</name>
    <dbReference type="NCBI Taxonomy" id="449393"/>
    <lineage>
        <taxon>unclassified sequences</taxon>
        <taxon>metagenomes</taxon>
        <taxon>ecological metagenomes</taxon>
    </lineage>
</organism>
<dbReference type="InterPro" id="IPR016181">
    <property type="entry name" value="Acyl_CoA_acyltransferase"/>
</dbReference>
<name>A0A6J6GER9_9ZZZZ</name>
<proteinExistence type="predicted"/>
<dbReference type="InterPro" id="IPR043129">
    <property type="entry name" value="ATPase_NBD"/>
</dbReference>
<evidence type="ECO:0000313" key="4">
    <source>
        <dbReference type="EMBL" id="CAB4599792.1"/>
    </source>
</evidence>
<dbReference type="GO" id="GO:0002949">
    <property type="term" value="P:tRNA threonylcarbamoyladenosine modification"/>
    <property type="evidence" value="ECO:0007669"/>
    <property type="project" value="InterPro"/>
</dbReference>
<feature type="domain" description="N-acetyltransferase" evidence="3">
    <location>
        <begin position="183"/>
        <end position="327"/>
    </location>
</feature>
<evidence type="ECO:0000259" key="3">
    <source>
        <dbReference type="PROSITE" id="PS51186"/>
    </source>
</evidence>
<dbReference type="AlphaFoldDB" id="A0A6J6GER9"/>
<accession>A0A6J6GER9</accession>
<dbReference type="PROSITE" id="PS51186">
    <property type="entry name" value="GNAT"/>
    <property type="match status" value="1"/>
</dbReference>
<dbReference type="SUPFAM" id="SSF53067">
    <property type="entry name" value="Actin-like ATPase domain"/>
    <property type="match status" value="1"/>
</dbReference>
<dbReference type="InterPro" id="IPR022496">
    <property type="entry name" value="T6A_TsaB"/>
</dbReference>
<dbReference type="EMBL" id="CAEZUD010000094">
    <property type="protein sequence ID" value="CAB4599792.1"/>
    <property type="molecule type" value="Genomic_DNA"/>
</dbReference>
<dbReference type="Pfam" id="PF00583">
    <property type="entry name" value="Acetyltransf_1"/>
    <property type="match status" value="1"/>
</dbReference>
<reference evidence="4" key="1">
    <citation type="submission" date="2020-05" db="EMBL/GenBank/DDBJ databases">
        <authorList>
            <person name="Chiriac C."/>
            <person name="Salcher M."/>
            <person name="Ghai R."/>
            <person name="Kavagutti S V."/>
        </authorList>
    </citation>
    <scope>NUCLEOTIDE SEQUENCE</scope>
</reference>
<dbReference type="Pfam" id="PF00814">
    <property type="entry name" value="TsaD"/>
    <property type="match status" value="1"/>
</dbReference>
<dbReference type="Gene3D" id="3.30.420.40">
    <property type="match status" value="2"/>
</dbReference>
<keyword evidence="1" id="KW-0808">Transferase</keyword>
<protein>
    <submittedName>
        <fullName evidence="4">Unannotated protein</fullName>
    </submittedName>
</protein>
<dbReference type="SUPFAM" id="SSF55729">
    <property type="entry name" value="Acyl-CoA N-acyltransferases (Nat)"/>
    <property type="match status" value="1"/>
</dbReference>
<evidence type="ECO:0000256" key="2">
    <source>
        <dbReference type="ARBA" id="ARBA00023315"/>
    </source>
</evidence>
<dbReference type="Gene3D" id="3.40.630.30">
    <property type="match status" value="1"/>
</dbReference>
<dbReference type="CDD" id="cd04301">
    <property type="entry name" value="NAT_SF"/>
    <property type="match status" value="1"/>
</dbReference>
<dbReference type="InterPro" id="IPR050832">
    <property type="entry name" value="Bact_Acetyltransf"/>
</dbReference>
<dbReference type="PANTHER" id="PTHR43877">
    <property type="entry name" value="AMINOALKYLPHOSPHONATE N-ACETYLTRANSFERASE-RELATED-RELATED"/>
    <property type="match status" value="1"/>
</dbReference>
<dbReference type="NCBIfam" id="TIGR03725">
    <property type="entry name" value="T6A_YeaZ"/>
    <property type="match status" value="1"/>
</dbReference>
<dbReference type="NCBIfam" id="TIGR01575">
    <property type="entry name" value="rimI"/>
    <property type="match status" value="1"/>
</dbReference>
<dbReference type="GO" id="GO:0008080">
    <property type="term" value="F:N-acetyltransferase activity"/>
    <property type="evidence" value="ECO:0007669"/>
    <property type="project" value="InterPro"/>
</dbReference>
<keyword evidence="2" id="KW-0012">Acyltransferase</keyword>
<gene>
    <name evidence="4" type="ORF">UFOPK1778_01192</name>
</gene>
<dbReference type="InterPro" id="IPR000905">
    <property type="entry name" value="Gcp-like_dom"/>
</dbReference>